<proteinExistence type="predicted"/>
<dbReference type="Proteomes" id="UP001595999">
    <property type="component" value="Unassembled WGS sequence"/>
</dbReference>
<evidence type="ECO:0000256" key="4">
    <source>
        <dbReference type="SAM" id="MobiDB-lite"/>
    </source>
</evidence>
<dbReference type="InterPro" id="IPR015679">
    <property type="entry name" value="PLipase_D_fam"/>
</dbReference>
<sequence>MSTTYEPPVITIPLRLCDGRTVQAHASWFICGTEYPPDFANYTPLVNGERAFAAVHQAIANAQRSVDIVCWGFQPSMRFVRDGSAPAIGALLEQKARAGVQVRVLGWTLEPFGISVTGAAGEANMPGKNPVAIMDRRQNAELDPDEQRQAQQEYDAQFQVDRDWFRAYDRKQPALPLRFVGRGFSLKDRINIFKSISRADLKALDNDSNTLDRDLSLGSRLVMAGVPSHHQKMVLVDYQDNTAAIGFVMGHNMLDGYWDNDAHSRQRQPHDRGRNGAYPMQDLSCQLSGPILEYLHLNFAQAWHKETGEDLLGERDAQTVGEGLERVFRQQKLPTANSVMAQILRTQPQDNTQDIETLYLHTVGNATQYIYIENQYFRWPVLAERILKNVRTQTACGRDCTQHGQLHLFVVTNASDDGMGRGGVNTYRMLDALGRADTLPAVARTQQVAQLEQRLEAARQAERAGQTLPPGQSAADLAAQLEAARQAKIDEVSDSQEIQQLERACERAAAAERAGQTLPPGQSYDELRERLNRARREQADPADPESRNPIRPRDIPGLRIHVCTLVAPDALDAAGWEAMLRRNQREADR</sequence>
<name>A0ABV8ZZT8_9NEIS</name>
<dbReference type="Gene3D" id="3.30.870.10">
    <property type="entry name" value="Endonuclease Chain A"/>
    <property type="match status" value="1"/>
</dbReference>
<feature type="region of interest" description="Disordered" evidence="4">
    <location>
        <begin position="534"/>
        <end position="554"/>
    </location>
</feature>
<keyword evidence="6" id="KW-1185">Reference proteome</keyword>
<dbReference type="PANTHER" id="PTHR18896">
    <property type="entry name" value="PHOSPHOLIPASE D"/>
    <property type="match status" value="1"/>
</dbReference>
<comment type="catalytic activity">
    <reaction evidence="1">
        <text>a 1,2-diacyl-sn-glycero-3-phosphocholine + H2O = a 1,2-diacyl-sn-glycero-3-phosphate + choline + H(+)</text>
        <dbReference type="Rhea" id="RHEA:14445"/>
        <dbReference type="ChEBI" id="CHEBI:15354"/>
        <dbReference type="ChEBI" id="CHEBI:15377"/>
        <dbReference type="ChEBI" id="CHEBI:15378"/>
        <dbReference type="ChEBI" id="CHEBI:57643"/>
        <dbReference type="ChEBI" id="CHEBI:58608"/>
        <dbReference type="EC" id="3.1.4.4"/>
    </reaction>
</comment>
<dbReference type="SUPFAM" id="SSF56024">
    <property type="entry name" value="Phospholipase D/nuclease"/>
    <property type="match status" value="2"/>
</dbReference>
<protein>
    <recommendedName>
        <fullName evidence="7">Phospholipase</fullName>
    </recommendedName>
</protein>
<accession>A0ABV8ZZT8</accession>
<evidence type="ECO:0000256" key="3">
    <source>
        <dbReference type="ARBA" id="ARBA00023098"/>
    </source>
</evidence>
<reference evidence="6" key="1">
    <citation type="journal article" date="2019" name="Int. J. Syst. Evol. Microbiol.">
        <title>The Global Catalogue of Microorganisms (GCM) 10K type strain sequencing project: providing services to taxonomists for standard genome sequencing and annotation.</title>
        <authorList>
            <consortium name="The Broad Institute Genomics Platform"/>
            <consortium name="The Broad Institute Genome Sequencing Center for Infectious Disease"/>
            <person name="Wu L."/>
            <person name="Ma J."/>
        </authorList>
    </citation>
    <scope>NUCLEOTIDE SEQUENCE [LARGE SCALE GENOMIC DNA]</scope>
    <source>
        <strain evidence="6">CGMCC 4.7608</strain>
    </source>
</reference>
<gene>
    <name evidence="5" type="ORF">ACFO0R_23100</name>
</gene>
<keyword evidence="3" id="KW-0443">Lipid metabolism</keyword>
<evidence type="ECO:0008006" key="7">
    <source>
        <dbReference type="Google" id="ProtNLM"/>
    </source>
</evidence>
<evidence type="ECO:0000256" key="1">
    <source>
        <dbReference type="ARBA" id="ARBA00000798"/>
    </source>
</evidence>
<evidence type="ECO:0000256" key="2">
    <source>
        <dbReference type="ARBA" id="ARBA00022737"/>
    </source>
</evidence>
<feature type="non-terminal residue" evidence="5">
    <location>
        <position position="589"/>
    </location>
</feature>
<organism evidence="5 6">
    <name type="scientific">Chromobacterium aquaticum</name>
    <dbReference type="NCBI Taxonomy" id="467180"/>
    <lineage>
        <taxon>Bacteria</taxon>
        <taxon>Pseudomonadati</taxon>
        <taxon>Pseudomonadota</taxon>
        <taxon>Betaproteobacteria</taxon>
        <taxon>Neisseriales</taxon>
        <taxon>Chromobacteriaceae</taxon>
        <taxon>Chromobacterium</taxon>
    </lineage>
</organism>
<dbReference type="PANTHER" id="PTHR18896:SF76">
    <property type="entry name" value="PHOSPHOLIPASE"/>
    <property type="match status" value="1"/>
</dbReference>
<dbReference type="EMBL" id="JBHSEK010000039">
    <property type="protein sequence ID" value="MFC4492507.1"/>
    <property type="molecule type" value="Genomic_DNA"/>
</dbReference>
<evidence type="ECO:0000313" key="5">
    <source>
        <dbReference type="EMBL" id="MFC4492507.1"/>
    </source>
</evidence>
<evidence type="ECO:0000313" key="6">
    <source>
        <dbReference type="Proteomes" id="UP001595999"/>
    </source>
</evidence>
<keyword evidence="2" id="KW-0677">Repeat</keyword>
<comment type="caution">
    <text evidence="5">The sequence shown here is derived from an EMBL/GenBank/DDBJ whole genome shotgun (WGS) entry which is preliminary data.</text>
</comment>